<evidence type="ECO:0000313" key="1">
    <source>
        <dbReference type="EMBL" id="GGE23579.1"/>
    </source>
</evidence>
<keyword evidence="2" id="KW-1185">Reference proteome</keyword>
<dbReference type="InterPro" id="IPR036249">
    <property type="entry name" value="Thioredoxin-like_sf"/>
</dbReference>
<accession>A0ABQ1SAV9</accession>
<protein>
    <submittedName>
        <fullName evidence="1">Alkyl hydroperoxide reductase</fullName>
    </submittedName>
</protein>
<dbReference type="SUPFAM" id="SSF52833">
    <property type="entry name" value="Thioredoxin-like"/>
    <property type="match status" value="1"/>
</dbReference>
<reference evidence="2" key="1">
    <citation type="journal article" date="2019" name="Int. J. Syst. Evol. Microbiol.">
        <title>The Global Catalogue of Microorganisms (GCM) 10K type strain sequencing project: providing services to taxonomists for standard genome sequencing and annotation.</title>
        <authorList>
            <consortium name="The Broad Institute Genomics Platform"/>
            <consortium name="The Broad Institute Genome Sequencing Center for Infectious Disease"/>
            <person name="Wu L."/>
            <person name="Ma J."/>
        </authorList>
    </citation>
    <scope>NUCLEOTIDE SEQUENCE [LARGE SCALE GENOMIC DNA]</scope>
    <source>
        <strain evidence="2">CGMCC 1.12931</strain>
    </source>
</reference>
<dbReference type="Gene3D" id="3.40.30.10">
    <property type="entry name" value="Glutaredoxin"/>
    <property type="match status" value="1"/>
</dbReference>
<sequence length="142" mass="16311">MKFQFNQELTNLKGKTKVFSYSSLQGKKHLLLFYHTQCLGCTGRAIPLAYQLQKLHPEIEVLLIHSNLGSWKPTNQEILGVFVDGKSPLPIYIDKNAELYHLLNCEGTPHWIFLNEKAEIQNSIFGSQANAQNRLMYTLDQF</sequence>
<dbReference type="Proteomes" id="UP000599179">
    <property type="component" value="Unassembled WGS sequence"/>
</dbReference>
<comment type="caution">
    <text evidence="1">The sequence shown here is derived from an EMBL/GenBank/DDBJ whole genome shotgun (WGS) entry which is preliminary data.</text>
</comment>
<evidence type="ECO:0000313" key="2">
    <source>
        <dbReference type="Proteomes" id="UP000599179"/>
    </source>
</evidence>
<organism evidence="1 2">
    <name type="scientific">Psychroflexus planctonicus</name>
    <dbReference type="NCBI Taxonomy" id="1526575"/>
    <lineage>
        <taxon>Bacteria</taxon>
        <taxon>Pseudomonadati</taxon>
        <taxon>Bacteroidota</taxon>
        <taxon>Flavobacteriia</taxon>
        <taxon>Flavobacteriales</taxon>
        <taxon>Flavobacteriaceae</taxon>
        <taxon>Psychroflexus</taxon>
    </lineage>
</organism>
<name>A0ABQ1SAV9_9FLAO</name>
<proteinExistence type="predicted"/>
<dbReference type="EMBL" id="BMGM01000001">
    <property type="protein sequence ID" value="GGE23579.1"/>
    <property type="molecule type" value="Genomic_DNA"/>
</dbReference>
<gene>
    <name evidence="1" type="ORF">GCM10010832_00320</name>
</gene>
<dbReference type="RefSeq" id="WP_229731750.1">
    <property type="nucleotide sequence ID" value="NZ_BMGM01000001.1"/>
</dbReference>